<evidence type="ECO:0000256" key="1">
    <source>
        <dbReference type="SAM" id="MobiDB-lite"/>
    </source>
</evidence>
<dbReference type="EMBL" id="KZ293694">
    <property type="protein sequence ID" value="PBK85012.1"/>
    <property type="molecule type" value="Genomic_DNA"/>
</dbReference>
<sequence>MLDTFDSPEPSVAEPSAKGQTPPPAGCSKPGPSQSSDSAQPVEVSLHSEDEVSDSNSHSSAVGSPLEPLGHNSDSEQHSAALAQDPNALDEDTMADIDQLDEERLAMLGEELLMTKELLKLNQTIEAELLGSGSSRRTCKKKSPRKRCSAAHG</sequence>
<reference evidence="3" key="1">
    <citation type="journal article" date="2017" name="Nat. Ecol. Evol.">
        <title>Genome expansion and lineage-specific genetic innovations in the forest pathogenic fungi Armillaria.</title>
        <authorList>
            <person name="Sipos G."/>
            <person name="Prasanna A.N."/>
            <person name="Walter M.C."/>
            <person name="O'Connor E."/>
            <person name="Balint B."/>
            <person name="Krizsan K."/>
            <person name="Kiss B."/>
            <person name="Hess J."/>
            <person name="Varga T."/>
            <person name="Slot J."/>
            <person name="Riley R."/>
            <person name="Boka B."/>
            <person name="Rigling D."/>
            <person name="Barry K."/>
            <person name="Lee J."/>
            <person name="Mihaltcheva S."/>
            <person name="LaButti K."/>
            <person name="Lipzen A."/>
            <person name="Waldron R."/>
            <person name="Moloney N.M."/>
            <person name="Sperisen C."/>
            <person name="Kredics L."/>
            <person name="Vagvoelgyi C."/>
            <person name="Patrignani A."/>
            <person name="Fitzpatrick D."/>
            <person name="Nagy I."/>
            <person name="Doyle S."/>
            <person name="Anderson J.B."/>
            <person name="Grigoriev I.V."/>
            <person name="Gueldener U."/>
            <person name="Muensterkoetter M."/>
            <person name="Nagy L.G."/>
        </authorList>
    </citation>
    <scope>NUCLEOTIDE SEQUENCE [LARGE SCALE GENOMIC DNA]</scope>
    <source>
        <strain evidence="3">Ar21-2</strain>
    </source>
</reference>
<organism evidence="2 3">
    <name type="scientific">Armillaria gallica</name>
    <name type="common">Bulbous honey fungus</name>
    <name type="synonym">Armillaria bulbosa</name>
    <dbReference type="NCBI Taxonomy" id="47427"/>
    <lineage>
        <taxon>Eukaryota</taxon>
        <taxon>Fungi</taxon>
        <taxon>Dikarya</taxon>
        <taxon>Basidiomycota</taxon>
        <taxon>Agaricomycotina</taxon>
        <taxon>Agaricomycetes</taxon>
        <taxon>Agaricomycetidae</taxon>
        <taxon>Agaricales</taxon>
        <taxon>Marasmiineae</taxon>
        <taxon>Physalacriaceae</taxon>
        <taxon>Armillaria</taxon>
    </lineage>
</organism>
<feature type="region of interest" description="Disordered" evidence="1">
    <location>
        <begin position="133"/>
        <end position="153"/>
    </location>
</feature>
<keyword evidence="3" id="KW-1185">Reference proteome</keyword>
<accession>A0A2H3D0P9</accession>
<feature type="region of interest" description="Disordered" evidence="1">
    <location>
        <begin position="1"/>
        <end position="94"/>
    </location>
</feature>
<dbReference type="InParanoid" id="A0A2H3D0P9"/>
<gene>
    <name evidence="2" type="ORF">ARMGADRAFT_1036714</name>
</gene>
<protein>
    <submittedName>
        <fullName evidence="2">Uncharacterized protein</fullName>
    </submittedName>
</protein>
<evidence type="ECO:0000313" key="3">
    <source>
        <dbReference type="Proteomes" id="UP000217790"/>
    </source>
</evidence>
<dbReference type="AlphaFoldDB" id="A0A2H3D0P9"/>
<proteinExistence type="predicted"/>
<dbReference type="Proteomes" id="UP000217790">
    <property type="component" value="Unassembled WGS sequence"/>
</dbReference>
<evidence type="ECO:0000313" key="2">
    <source>
        <dbReference type="EMBL" id="PBK85012.1"/>
    </source>
</evidence>
<name>A0A2H3D0P9_ARMGA</name>
<feature type="compositionally biased region" description="Basic residues" evidence="1">
    <location>
        <begin position="137"/>
        <end position="153"/>
    </location>
</feature>